<protein>
    <recommendedName>
        <fullName evidence="10">Sensor domain-containing diguanylate cyclase</fullName>
    </recommendedName>
</protein>
<evidence type="ECO:0000256" key="3">
    <source>
        <dbReference type="ARBA" id="ARBA00022989"/>
    </source>
</evidence>
<dbReference type="SMART" id="SM01079">
    <property type="entry name" value="CHASE"/>
    <property type="match status" value="1"/>
</dbReference>
<reference evidence="9" key="1">
    <citation type="journal article" date="2018" name="Front. Microbiol.">
        <title>Genome-Based Analysis Reveals the Taxonomy and Diversity of the Family Idiomarinaceae.</title>
        <authorList>
            <person name="Liu Y."/>
            <person name="Lai Q."/>
            <person name="Shao Z."/>
        </authorList>
    </citation>
    <scope>NUCLEOTIDE SEQUENCE [LARGE SCALE GENOMIC DNA]</scope>
    <source>
        <strain evidence="9">KYW314</strain>
    </source>
</reference>
<feature type="transmembrane region" description="Helical" evidence="5">
    <location>
        <begin position="12"/>
        <end position="32"/>
    </location>
</feature>
<dbReference type="InterPro" id="IPR029787">
    <property type="entry name" value="Nucleotide_cyclase"/>
</dbReference>
<organism evidence="8 9">
    <name type="scientific">Pseudidiomarina aestuarii</name>
    <dbReference type="NCBI Taxonomy" id="624146"/>
    <lineage>
        <taxon>Bacteria</taxon>
        <taxon>Pseudomonadati</taxon>
        <taxon>Pseudomonadota</taxon>
        <taxon>Gammaproteobacteria</taxon>
        <taxon>Alteromonadales</taxon>
        <taxon>Idiomarinaceae</taxon>
        <taxon>Pseudidiomarina</taxon>
    </lineage>
</organism>
<dbReference type="PANTHER" id="PTHR46663">
    <property type="entry name" value="DIGUANYLATE CYCLASE DGCT-RELATED"/>
    <property type="match status" value="1"/>
</dbReference>
<dbReference type="SUPFAM" id="SSF55073">
    <property type="entry name" value="Nucleotide cyclase"/>
    <property type="match status" value="1"/>
</dbReference>
<dbReference type="SMART" id="SM00267">
    <property type="entry name" value="GGDEF"/>
    <property type="match status" value="1"/>
</dbReference>
<dbReference type="InterPro" id="IPR043128">
    <property type="entry name" value="Rev_trsase/Diguanyl_cyclase"/>
</dbReference>
<dbReference type="GO" id="GO:0007165">
    <property type="term" value="P:signal transduction"/>
    <property type="evidence" value="ECO:0007669"/>
    <property type="project" value="UniProtKB-ARBA"/>
</dbReference>
<keyword evidence="9" id="KW-1185">Reference proteome</keyword>
<evidence type="ECO:0000256" key="1">
    <source>
        <dbReference type="ARBA" id="ARBA00004370"/>
    </source>
</evidence>
<gene>
    <name evidence="8" type="ORF">CWE22_10230</name>
</gene>
<keyword evidence="2 5" id="KW-0812">Transmembrane</keyword>
<name>A0A7Z6ZRW4_9GAMM</name>
<keyword evidence="4 5" id="KW-0472">Membrane</keyword>
<sequence length="456" mass="50756">MYIAEFVETKKSYWGGALFGVLIYCAVMVFVVEELSGSIIADAERLERNDVEDEAEAIKARLELFIFSDIYTANSIATLLSVDQDFVTKRFDELAANAIRRGHFIRNIGLAPNNVIERVYPLASNERAVGLNFNDYPDQLRTVEQARQQQSVFLAGPLELVQGGMGIVARFPIFVDFPINEQYWGTVSVVINAIPLLKASELIQFSSQHQVALRGVDGRGEDGAVFWGDQEVFTEPDFTQRIELPSGTWQMAVKVGSDLTVNWWQKQSITRAVGYTIGIFILLLIIALVRSFRIARANSYIDALTGLPNRRYAIRRLNRIVHSMATGKSCAVLLMDLNGFKAVNDLHGHEAGDELLRGVALTMRAALDDKNSLARLGGDEYLVIVPDTTAKKAGLIAKSLLDTIEHYYLNYQGVELHVGLSIGLAMCPKDATTVSDLLKVADERMYADKKRRKTTI</sequence>
<dbReference type="InterPro" id="IPR006189">
    <property type="entry name" value="CHASE_dom"/>
</dbReference>
<evidence type="ECO:0000259" key="7">
    <source>
        <dbReference type="PROSITE" id="PS50887"/>
    </source>
</evidence>
<dbReference type="Pfam" id="PF03924">
    <property type="entry name" value="CHASE"/>
    <property type="match status" value="1"/>
</dbReference>
<dbReference type="GO" id="GO:0003824">
    <property type="term" value="F:catalytic activity"/>
    <property type="evidence" value="ECO:0007669"/>
    <property type="project" value="UniProtKB-ARBA"/>
</dbReference>
<evidence type="ECO:0000313" key="9">
    <source>
        <dbReference type="Proteomes" id="UP000287766"/>
    </source>
</evidence>
<evidence type="ECO:0000313" key="8">
    <source>
        <dbReference type="EMBL" id="RUO39129.1"/>
    </source>
</evidence>
<dbReference type="NCBIfam" id="TIGR00254">
    <property type="entry name" value="GGDEF"/>
    <property type="match status" value="1"/>
</dbReference>
<dbReference type="Gene3D" id="3.30.70.270">
    <property type="match status" value="1"/>
</dbReference>
<evidence type="ECO:0000259" key="6">
    <source>
        <dbReference type="PROSITE" id="PS50839"/>
    </source>
</evidence>
<dbReference type="PANTHER" id="PTHR46663:SF2">
    <property type="entry name" value="GGDEF DOMAIN-CONTAINING PROTEIN"/>
    <property type="match status" value="1"/>
</dbReference>
<dbReference type="InterPro" id="IPR042240">
    <property type="entry name" value="CHASE_sf"/>
</dbReference>
<dbReference type="EMBL" id="PIPR01000003">
    <property type="protein sequence ID" value="RUO39129.1"/>
    <property type="molecule type" value="Genomic_DNA"/>
</dbReference>
<evidence type="ECO:0000256" key="5">
    <source>
        <dbReference type="SAM" id="Phobius"/>
    </source>
</evidence>
<dbReference type="Gene3D" id="3.30.450.350">
    <property type="entry name" value="CHASE domain"/>
    <property type="match status" value="1"/>
</dbReference>
<comment type="subcellular location">
    <subcellularLocation>
        <location evidence="1">Membrane</location>
    </subcellularLocation>
</comment>
<dbReference type="CDD" id="cd01949">
    <property type="entry name" value="GGDEF"/>
    <property type="match status" value="1"/>
</dbReference>
<evidence type="ECO:0008006" key="10">
    <source>
        <dbReference type="Google" id="ProtNLM"/>
    </source>
</evidence>
<feature type="domain" description="CHASE" evidence="6">
    <location>
        <begin position="112"/>
        <end position="252"/>
    </location>
</feature>
<feature type="domain" description="GGDEF" evidence="7">
    <location>
        <begin position="328"/>
        <end position="456"/>
    </location>
</feature>
<dbReference type="RefSeq" id="WP_169931396.1">
    <property type="nucleotide sequence ID" value="NZ_PIPR01000003.1"/>
</dbReference>
<dbReference type="PROSITE" id="PS50839">
    <property type="entry name" value="CHASE"/>
    <property type="match status" value="1"/>
</dbReference>
<dbReference type="InterPro" id="IPR052163">
    <property type="entry name" value="DGC-Regulatory_Protein"/>
</dbReference>
<evidence type="ECO:0000256" key="4">
    <source>
        <dbReference type="ARBA" id="ARBA00023136"/>
    </source>
</evidence>
<dbReference type="InterPro" id="IPR000160">
    <property type="entry name" value="GGDEF_dom"/>
</dbReference>
<keyword evidence="3 5" id="KW-1133">Transmembrane helix</keyword>
<feature type="transmembrane region" description="Helical" evidence="5">
    <location>
        <begin position="272"/>
        <end position="289"/>
    </location>
</feature>
<dbReference type="AlphaFoldDB" id="A0A7Z6ZRW4"/>
<dbReference type="PROSITE" id="PS50887">
    <property type="entry name" value="GGDEF"/>
    <property type="match status" value="1"/>
</dbReference>
<accession>A0A7Z6ZRW4</accession>
<dbReference type="Proteomes" id="UP000287766">
    <property type="component" value="Unassembled WGS sequence"/>
</dbReference>
<proteinExistence type="predicted"/>
<comment type="caution">
    <text evidence="8">The sequence shown here is derived from an EMBL/GenBank/DDBJ whole genome shotgun (WGS) entry which is preliminary data.</text>
</comment>
<dbReference type="GO" id="GO:0016020">
    <property type="term" value="C:membrane"/>
    <property type="evidence" value="ECO:0007669"/>
    <property type="project" value="UniProtKB-SubCell"/>
</dbReference>
<evidence type="ECO:0000256" key="2">
    <source>
        <dbReference type="ARBA" id="ARBA00022692"/>
    </source>
</evidence>
<dbReference type="Pfam" id="PF00990">
    <property type="entry name" value="GGDEF"/>
    <property type="match status" value="1"/>
</dbReference>